<dbReference type="RefSeq" id="XP_031875055.1">
    <property type="nucleotide sequence ID" value="XM_032011001.1"/>
</dbReference>
<feature type="compositionally biased region" description="Basic and acidic residues" evidence="1">
    <location>
        <begin position="36"/>
        <end position="50"/>
    </location>
</feature>
<feature type="compositionally biased region" description="Basic and acidic residues" evidence="1">
    <location>
        <begin position="600"/>
        <end position="609"/>
    </location>
</feature>
<dbReference type="AlphaFoldDB" id="A0A370U3P8"/>
<keyword evidence="4" id="KW-1185">Reference proteome</keyword>
<dbReference type="STRING" id="2656787.A0A370U3P8"/>
<dbReference type="EMBL" id="NPIC01000001">
    <property type="protein sequence ID" value="RDL42399.1"/>
    <property type="molecule type" value="Genomic_DNA"/>
</dbReference>
<dbReference type="GeneID" id="43595227"/>
<feature type="compositionally biased region" description="Polar residues" evidence="1">
    <location>
        <begin position="234"/>
        <end position="248"/>
    </location>
</feature>
<dbReference type="InterPro" id="IPR054256">
    <property type="entry name" value="DUF6987"/>
</dbReference>
<gene>
    <name evidence="3" type="ORF">BP5553_02378</name>
</gene>
<feature type="compositionally biased region" description="Basic and acidic residues" evidence="1">
    <location>
        <begin position="66"/>
        <end position="81"/>
    </location>
</feature>
<dbReference type="Pfam" id="PF22485">
    <property type="entry name" value="DUF6987"/>
    <property type="match status" value="1"/>
</dbReference>
<proteinExistence type="predicted"/>
<name>A0A370U3P8_9HELO</name>
<feature type="region of interest" description="Disordered" evidence="1">
    <location>
        <begin position="655"/>
        <end position="690"/>
    </location>
</feature>
<feature type="compositionally biased region" description="Basic and acidic residues" evidence="1">
    <location>
        <begin position="147"/>
        <end position="160"/>
    </location>
</feature>
<feature type="compositionally biased region" description="Polar residues" evidence="1">
    <location>
        <begin position="1"/>
        <end position="12"/>
    </location>
</feature>
<dbReference type="OrthoDB" id="3937590at2759"/>
<feature type="compositionally biased region" description="Polar residues" evidence="1">
    <location>
        <begin position="25"/>
        <end position="35"/>
    </location>
</feature>
<feature type="region of interest" description="Disordered" evidence="1">
    <location>
        <begin position="220"/>
        <end position="258"/>
    </location>
</feature>
<protein>
    <recommendedName>
        <fullName evidence="2">DUF6987 domain-containing protein</fullName>
    </recommendedName>
</protein>
<feature type="region of interest" description="Disordered" evidence="1">
    <location>
        <begin position="144"/>
        <end position="173"/>
    </location>
</feature>
<feature type="compositionally biased region" description="Basic and acidic residues" evidence="1">
    <location>
        <begin position="665"/>
        <end position="678"/>
    </location>
</feature>
<dbReference type="PANTHER" id="PTHR39461">
    <property type="entry name" value="LEA DOMAIN PROTEIN (AFU_ORTHOLOGUE AFUA_8G04920)"/>
    <property type="match status" value="1"/>
</dbReference>
<sequence length="961" mass="102026">MADTATQPASQVGSPKNSKKKGSKAQEQAPSQLGETDSRAAETVDDTQKEEYDDQADSGVDGLATGDERGSEEEKQERNEGSEEGTEAIVAGSVNQDGDVVDDEGNVIGHVKGQNASQLEGSMVDQEGDIVDSEGNVVGRVGDLEEVGSKARSEPVEGIEKPGLAGPFGVQDNGDITNATGNVIGKLAEGEPQDLVGASIKEIDDEGNLKAKSGSVIGKAELSPQLLEKDGSKAGTSKTEVSDSQQPETSEEKPDLSILKDKKVNKLGKIVDENGNPFGTLVEGEAKKLAGKKVDAEGKIWDDAGKVLGRAELLPESEREAEPLAPFEDFPDSIIDSKGNVIFEGKIVGKLAEGDAKKLEGKKIDADGDILDKNGNVLGKAERYQEEEEIPEAPEAKDVSILEGKKVNKAGNVVDDNGKLFGRIADGEVPKLIGKKVDAEGKIWNDSGKVIGTAELIPMDEREEDSGAPFEDFPDTVIDSKGNVTFEGQIVGKLIEGDAKKLAGKKVDKDGEIVDKIGNVLGKAERWEEPDKPEPEAVDLSALAGKRVNKVGNVVDSHGQIYGRLAEGDPKKLAGKMCDKDGNVWNDGGTIVGRAELVPESEREGEKEGPFAGFNSPTVTKDGKVADSKGDIIGRLTEGDAKKLYGKEVDADGDVLDKNGNTLGKTERWEEEVKEKSKNPVAGRKINRDGNVLDDDGDVIGKLVEGDIGKCIGKEIDDDGDIVNSKGQSLGHISLLEDIPLEPVQEQEDPEEVEKKKQLEQDKKLANQMAGCVQQSIDKIKPILKMITDAIDAAERQPKEELDEQKLVDTVKPLLEEGGQILQEANGVIRGLDPDGRIQANAKSKTASREATPEEHRLAEVLKELTENVTKTIDQAKKKIAGMPHAKKELNPLWGLLAEPLGQILAAVGLLLSGVLGLVGRLLSGLGLGGLLDNLLGGLGIKGILKGLGLGMVTDSLTGKK</sequence>
<evidence type="ECO:0000313" key="4">
    <source>
        <dbReference type="Proteomes" id="UP000254866"/>
    </source>
</evidence>
<feature type="region of interest" description="Disordered" evidence="1">
    <location>
        <begin position="1"/>
        <end position="106"/>
    </location>
</feature>
<dbReference type="PANTHER" id="PTHR39461:SF1">
    <property type="entry name" value="LEA DOMAIN PROTEIN (AFU_ORTHOLOGUE AFUA_8G04920)"/>
    <property type="match status" value="1"/>
</dbReference>
<evidence type="ECO:0000256" key="1">
    <source>
        <dbReference type="SAM" id="MobiDB-lite"/>
    </source>
</evidence>
<dbReference type="InterPro" id="IPR022124">
    <property type="entry name" value="DUF3659"/>
</dbReference>
<accession>A0A370U3P8</accession>
<evidence type="ECO:0000313" key="3">
    <source>
        <dbReference type="EMBL" id="RDL42399.1"/>
    </source>
</evidence>
<comment type="caution">
    <text evidence="3">The sequence shown here is derived from an EMBL/GenBank/DDBJ whole genome shotgun (WGS) entry which is preliminary data.</text>
</comment>
<dbReference type="Proteomes" id="UP000254866">
    <property type="component" value="Unassembled WGS sequence"/>
</dbReference>
<reference evidence="3 4" key="1">
    <citation type="journal article" date="2018" name="IMA Fungus">
        <title>IMA Genome-F 9: Draft genome sequence of Annulohypoxylon stygium, Aspergillus mulundensis, Berkeleyomyces basicola (syn. Thielaviopsis basicola), Ceratocystis smalleyi, two Cercospora beticola strains, Coleophoma cylindrospora, Fusarium fracticaudum, Phialophora cf. hyalina, and Morchella septimelata.</title>
        <authorList>
            <person name="Wingfield B.D."/>
            <person name="Bills G.F."/>
            <person name="Dong Y."/>
            <person name="Huang W."/>
            <person name="Nel W.J."/>
            <person name="Swalarsk-Parry B.S."/>
            <person name="Vaghefi N."/>
            <person name="Wilken P.M."/>
            <person name="An Z."/>
            <person name="de Beer Z.W."/>
            <person name="De Vos L."/>
            <person name="Chen L."/>
            <person name="Duong T.A."/>
            <person name="Gao Y."/>
            <person name="Hammerbacher A."/>
            <person name="Kikkert J.R."/>
            <person name="Li Y."/>
            <person name="Li H."/>
            <person name="Li K."/>
            <person name="Li Q."/>
            <person name="Liu X."/>
            <person name="Ma X."/>
            <person name="Naidoo K."/>
            <person name="Pethybridge S.J."/>
            <person name="Sun J."/>
            <person name="Steenkamp E.T."/>
            <person name="van der Nest M.A."/>
            <person name="van Wyk S."/>
            <person name="Wingfield M.J."/>
            <person name="Xiong C."/>
            <person name="Yue Q."/>
            <person name="Zhang X."/>
        </authorList>
    </citation>
    <scope>NUCLEOTIDE SEQUENCE [LARGE SCALE GENOMIC DNA]</scope>
    <source>
        <strain evidence="3 4">BP 5553</strain>
    </source>
</reference>
<feature type="region of interest" description="Disordered" evidence="1">
    <location>
        <begin position="599"/>
        <end position="623"/>
    </location>
</feature>
<feature type="domain" description="DUF6987" evidence="2">
    <location>
        <begin position="754"/>
        <end position="951"/>
    </location>
</feature>
<dbReference type="Pfam" id="PF12396">
    <property type="entry name" value="DUF3659"/>
    <property type="match status" value="9"/>
</dbReference>
<evidence type="ECO:0000259" key="2">
    <source>
        <dbReference type="Pfam" id="PF22485"/>
    </source>
</evidence>
<organism evidence="3 4">
    <name type="scientific">Venustampulla echinocandica</name>
    <dbReference type="NCBI Taxonomy" id="2656787"/>
    <lineage>
        <taxon>Eukaryota</taxon>
        <taxon>Fungi</taxon>
        <taxon>Dikarya</taxon>
        <taxon>Ascomycota</taxon>
        <taxon>Pezizomycotina</taxon>
        <taxon>Leotiomycetes</taxon>
        <taxon>Helotiales</taxon>
        <taxon>Pleuroascaceae</taxon>
        <taxon>Venustampulla</taxon>
    </lineage>
</organism>